<dbReference type="GO" id="GO:0003779">
    <property type="term" value="F:actin binding"/>
    <property type="evidence" value="ECO:0007669"/>
    <property type="project" value="TreeGrafter"/>
</dbReference>
<dbReference type="Pfam" id="PF18016">
    <property type="entry name" value="SAM_3"/>
    <property type="match status" value="1"/>
</dbReference>
<dbReference type="FunCoup" id="A0A667X5F5">
    <property type="interactions" value="561"/>
</dbReference>
<dbReference type="AlphaFoldDB" id="A0A667X5F5"/>
<evidence type="ECO:0000256" key="2">
    <source>
        <dbReference type="ARBA" id="ARBA00006197"/>
    </source>
</evidence>
<evidence type="ECO:0000256" key="1">
    <source>
        <dbReference type="ARBA" id="ARBA00004496"/>
    </source>
</evidence>
<evidence type="ECO:0000259" key="7">
    <source>
        <dbReference type="PROSITE" id="PS50002"/>
    </source>
</evidence>
<dbReference type="InterPro" id="IPR033928">
    <property type="entry name" value="EPS8_PTB"/>
</dbReference>
<dbReference type="PROSITE" id="PS50002">
    <property type="entry name" value="SH3"/>
    <property type="match status" value="1"/>
</dbReference>
<dbReference type="Pfam" id="PF08416">
    <property type="entry name" value="PTB"/>
    <property type="match status" value="1"/>
</dbReference>
<dbReference type="GO" id="GO:0005737">
    <property type="term" value="C:cytoplasm"/>
    <property type="evidence" value="ECO:0007669"/>
    <property type="project" value="UniProtKB-SubCell"/>
</dbReference>
<dbReference type="Gene3D" id="1.10.150.50">
    <property type="entry name" value="Transcription Factor, Ets-1"/>
    <property type="match status" value="1"/>
</dbReference>
<dbReference type="CDD" id="cd09540">
    <property type="entry name" value="SAM_EPS8-like"/>
    <property type="match status" value="1"/>
</dbReference>
<dbReference type="PANTHER" id="PTHR12287:SF22">
    <property type="entry name" value="EPIDERMAL GROWTH FACTOR RECEPTOR KINASE SUBSTRATE 8-LIKE PROTEIN 3"/>
    <property type="match status" value="1"/>
</dbReference>
<dbReference type="GeneTree" id="ENSGT00940000158169"/>
<sequence length="528" mass="59965">RPSAKSIYFEFELFLTTLTHATIDSVFNASLLQHLFTCDLDGKELKNVGDCVERLKLLDSMGRVWGQVMLLEVRGATLLLTDVETKEVLESMALSAVVELTAVLDSGVYNSLLTVSVQDRSKKATSVFMFQCEDVRVRTCKGHILKHMSEKMGKYWIFVQFCFVFVMYRQTILKRTSQEQFHDILNHIFNDLEIFMGRIAAVVAKDEKKNKKKKKKGKAIDGMPSRDEFATCLQKIKCGFNLLGELNGEISNPSAPEFVHCLFSSLGFVVSHCPEDLPPTIVAPLLTPECIRLLSEEANTEEDQLWQSLGDPWNIPSTKWPEDDEDIPTYTLEFFDGWQPPEAGQAREPVCSWESQRSAPNKVNPHRPTCFLCIFNVFFRPGEPSICMRVMYDFSARNHRELSITKGEVVEVSQWWKVRNSRGEEGFVPNNILEPLDKEPDEQSDSCPDLTKRSKPAEVRAWLEFKGFSKITVRCLGPLSGSMLLGMTREELKTVCPEEGGRVFFQLQAVKSAMAVSDRPRGNHYSML</sequence>
<dbReference type="CDD" id="cd01210">
    <property type="entry name" value="PTB_EPS8"/>
    <property type="match status" value="1"/>
</dbReference>
<dbReference type="InterPro" id="IPR011993">
    <property type="entry name" value="PH-like_dom_sf"/>
</dbReference>
<reference evidence="8" key="2">
    <citation type="submission" date="2025-08" db="UniProtKB">
        <authorList>
            <consortium name="Ensembl"/>
        </authorList>
    </citation>
    <scope>IDENTIFICATION</scope>
</reference>
<dbReference type="InterPro" id="IPR001452">
    <property type="entry name" value="SH3_domain"/>
</dbReference>
<dbReference type="Gene3D" id="2.30.29.30">
    <property type="entry name" value="Pleckstrin-homology domain (PH domain)/Phosphotyrosine-binding domain (PTB)"/>
    <property type="match status" value="1"/>
</dbReference>
<dbReference type="InterPro" id="IPR036028">
    <property type="entry name" value="SH3-like_dom_sf"/>
</dbReference>
<dbReference type="Ensembl" id="ENSMMDT00005008083.1">
    <property type="protein sequence ID" value="ENSMMDP00005007849.1"/>
    <property type="gene ID" value="ENSMMDG00005004324.1"/>
</dbReference>
<dbReference type="InterPro" id="IPR055093">
    <property type="entry name" value="EPS8_2nd"/>
</dbReference>
<accession>A0A667X5F5</accession>
<evidence type="ECO:0000256" key="4">
    <source>
        <dbReference type="ARBA" id="ARBA00022490"/>
    </source>
</evidence>
<dbReference type="Proteomes" id="UP000472263">
    <property type="component" value="Chromosome 5"/>
</dbReference>
<dbReference type="Pfam" id="PF00018">
    <property type="entry name" value="SH3_1"/>
    <property type="match status" value="1"/>
</dbReference>
<dbReference type="InterPro" id="IPR039801">
    <property type="entry name" value="EPS8-like"/>
</dbReference>
<keyword evidence="4" id="KW-0963">Cytoplasm</keyword>
<dbReference type="SMART" id="SM00326">
    <property type="entry name" value="SH3"/>
    <property type="match status" value="1"/>
</dbReference>
<dbReference type="InterPro" id="IPR041418">
    <property type="entry name" value="SAM_3"/>
</dbReference>
<reference evidence="8" key="1">
    <citation type="submission" date="2019-06" db="EMBL/GenBank/DDBJ databases">
        <authorList>
            <consortium name="Wellcome Sanger Institute Data Sharing"/>
        </authorList>
    </citation>
    <scope>NUCLEOTIDE SEQUENCE [LARGE SCALE GENOMIC DNA]</scope>
</reference>
<proteinExistence type="inferred from homology"/>
<dbReference type="SUPFAM" id="SSF50044">
    <property type="entry name" value="SH3-domain"/>
    <property type="match status" value="1"/>
</dbReference>
<dbReference type="GO" id="GO:0007266">
    <property type="term" value="P:Rho protein signal transduction"/>
    <property type="evidence" value="ECO:0007669"/>
    <property type="project" value="TreeGrafter"/>
</dbReference>
<feature type="domain" description="SH3" evidence="7">
    <location>
        <begin position="383"/>
        <end position="438"/>
    </location>
</feature>
<evidence type="ECO:0000313" key="8">
    <source>
        <dbReference type="Ensembl" id="ENSMMDP00005007849.1"/>
    </source>
</evidence>
<dbReference type="InParanoid" id="A0A667X5F5"/>
<name>A0A667X5F5_9TELE</name>
<evidence type="ECO:0000256" key="3">
    <source>
        <dbReference type="ARBA" id="ARBA00022443"/>
    </source>
</evidence>
<dbReference type="InterPro" id="IPR035462">
    <property type="entry name" value="Eps8_SH3"/>
</dbReference>
<reference evidence="8" key="3">
    <citation type="submission" date="2025-09" db="UniProtKB">
        <authorList>
            <consortium name="Ensembl"/>
        </authorList>
    </citation>
    <scope>IDENTIFICATION</scope>
</reference>
<evidence type="ECO:0000256" key="5">
    <source>
        <dbReference type="ARBA" id="ARBA00022553"/>
    </source>
</evidence>
<comment type="similarity">
    <text evidence="2">Belongs to the EPS8 family.</text>
</comment>
<keyword evidence="3 6" id="KW-0728">SH3 domain</keyword>
<keyword evidence="5" id="KW-0597">Phosphoprotein</keyword>
<evidence type="ECO:0000256" key="6">
    <source>
        <dbReference type="PROSITE-ProRule" id="PRU00192"/>
    </source>
</evidence>
<organism evidence="8 9">
    <name type="scientific">Myripristis murdjan</name>
    <name type="common">pinecone soldierfish</name>
    <dbReference type="NCBI Taxonomy" id="586833"/>
    <lineage>
        <taxon>Eukaryota</taxon>
        <taxon>Metazoa</taxon>
        <taxon>Chordata</taxon>
        <taxon>Craniata</taxon>
        <taxon>Vertebrata</taxon>
        <taxon>Euteleostomi</taxon>
        <taxon>Actinopterygii</taxon>
        <taxon>Neopterygii</taxon>
        <taxon>Teleostei</taxon>
        <taxon>Neoteleostei</taxon>
        <taxon>Acanthomorphata</taxon>
        <taxon>Holocentriformes</taxon>
        <taxon>Holocentridae</taxon>
        <taxon>Myripristis</taxon>
    </lineage>
</organism>
<evidence type="ECO:0000313" key="9">
    <source>
        <dbReference type="Proteomes" id="UP000472263"/>
    </source>
</evidence>
<dbReference type="Gene3D" id="2.30.30.40">
    <property type="entry name" value="SH3 Domains"/>
    <property type="match status" value="1"/>
</dbReference>
<protein>
    <submittedName>
        <fullName evidence="8">EPS8 signaling adaptor L3a</fullName>
    </submittedName>
</protein>
<dbReference type="InterPro" id="IPR013625">
    <property type="entry name" value="PTB"/>
</dbReference>
<dbReference type="CDD" id="cd11764">
    <property type="entry name" value="SH3_Eps8"/>
    <property type="match status" value="1"/>
</dbReference>
<dbReference type="PANTHER" id="PTHR12287">
    <property type="entry name" value="EPIDERMAL GROWTH FACTOR RECEPTOR KINASE SUBSTRATE EPS8-RELATED PROTEIN"/>
    <property type="match status" value="1"/>
</dbReference>
<dbReference type="InterPro" id="IPR013761">
    <property type="entry name" value="SAM/pointed_sf"/>
</dbReference>
<dbReference type="SUPFAM" id="SSF47769">
    <property type="entry name" value="SAM/Pointed domain"/>
    <property type="match status" value="1"/>
</dbReference>
<dbReference type="Pfam" id="PF22975">
    <property type="entry name" value="EPS8_2nd"/>
    <property type="match status" value="1"/>
</dbReference>
<dbReference type="GO" id="GO:1900029">
    <property type="term" value="P:positive regulation of ruffle assembly"/>
    <property type="evidence" value="ECO:0007669"/>
    <property type="project" value="TreeGrafter"/>
</dbReference>
<comment type="subcellular location">
    <subcellularLocation>
        <location evidence="1">Cytoplasm</location>
    </subcellularLocation>
</comment>
<dbReference type="GO" id="GO:0031982">
    <property type="term" value="C:vesicle"/>
    <property type="evidence" value="ECO:0007669"/>
    <property type="project" value="TreeGrafter"/>
</dbReference>
<keyword evidence="9" id="KW-1185">Reference proteome</keyword>
<dbReference type="GO" id="GO:0032587">
    <property type="term" value="C:ruffle membrane"/>
    <property type="evidence" value="ECO:0007669"/>
    <property type="project" value="TreeGrafter"/>
</dbReference>
<dbReference type="GO" id="GO:0035023">
    <property type="term" value="P:regulation of Rho protein signal transduction"/>
    <property type="evidence" value="ECO:0007669"/>
    <property type="project" value="TreeGrafter"/>
</dbReference>
<dbReference type="SUPFAM" id="SSF50729">
    <property type="entry name" value="PH domain-like"/>
    <property type="match status" value="1"/>
</dbReference>